<name>A0A387BAI6_9MICO</name>
<organism evidence="1 2">
    <name type="scientific">Protaetiibacter intestinalis</name>
    <dbReference type="NCBI Taxonomy" id="2419774"/>
    <lineage>
        <taxon>Bacteria</taxon>
        <taxon>Bacillati</taxon>
        <taxon>Actinomycetota</taxon>
        <taxon>Actinomycetes</taxon>
        <taxon>Micrococcales</taxon>
        <taxon>Microbacteriaceae</taxon>
        <taxon>Protaetiibacter</taxon>
    </lineage>
</organism>
<dbReference type="InterPro" id="IPR013211">
    <property type="entry name" value="LVIVD"/>
</dbReference>
<accession>A0A387BAI6</accession>
<proteinExistence type="predicted"/>
<dbReference type="Pfam" id="PF08309">
    <property type="entry name" value="LVIVD"/>
    <property type="match status" value="1"/>
</dbReference>
<gene>
    <name evidence="1" type="ORF">D7I47_02445</name>
</gene>
<evidence type="ECO:0000313" key="2">
    <source>
        <dbReference type="Proteomes" id="UP000278886"/>
    </source>
</evidence>
<evidence type="ECO:0000313" key="1">
    <source>
        <dbReference type="EMBL" id="AYF99407.1"/>
    </source>
</evidence>
<keyword evidence="2" id="KW-1185">Reference proteome</keyword>
<dbReference type="KEGG" id="lyd:D7I47_02445"/>
<dbReference type="EMBL" id="CP032630">
    <property type="protein sequence ID" value="AYF99407.1"/>
    <property type="molecule type" value="Genomic_DNA"/>
</dbReference>
<dbReference type="AlphaFoldDB" id="A0A387BAI6"/>
<reference evidence="2" key="1">
    <citation type="submission" date="2018-09" db="EMBL/GenBank/DDBJ databases">
        <title>Genome sequencing of strain 2DFWR-13.</title>
        <authorList>
            <person name="Heo J."/>
            <person name="Kim S.-J."/>
            <person name="Kwon S.-W."/>
        </authorList>
    </citation>
    <scope>NUCLEOTIDE SEQUENCE [LARGE SCALE GENOMIC DNA]</scope>
    <source>
        <strain evidence="2">2DFWR-13</strain>
    </source>
</reference>
<dbReference type="SUPFAM" id="SSF51004">
    <property type="entry name" value="C-terminal (heme d1) domain of cytochrome cd1-nitrite reductase"/>
    <property type="match status" value="1"/>
</dbReference>
<dbReference type="InterPro" id="IPR011048">
    <property type="entry name" value="Haem_d1_sf"/>
</dbReference>
<protein>
    <submittedName>
        <fullName evidence="1">Uncharacterized protein</fullName>
    </submittedName>
</protein>
<sequence>MQLQYWKGHVYVGHLFSSGFSIVDVTDPRAPRALGYIAAPENTWNIHLQAADDLLLVVHAKDLWKKFDIESSYYSGSVGSRLKDEEQDWSAGVAIYDVADPSSPRQISFLPVDGIGVHRLWFTGGRYAYASVLPNGFSDYVFRVIDLANPSSPQWLGEYWLPGMNFGAGEEPTWDSEKWRYALHHAIIAGDTAYSSWRDGGLALLDITDRARPTQISYRNWSPPYGGGTHTSLPLPGRELLVVADEATADELADGLKRVWVFDIRVPANPISISTFPTPDEIDYAKKGRHFGPHNLHENRPGSFVSEEIIFATYQNAGVRAFDISNAYAPRQIGAFVPAAPDQVIDPRPGGRAVTQTADVFVRDDGVAFTTDYNGGLDVLQFTGKD</sequence>
<dbReference type="Proteomes" id="UP000278886">
    <property type="component" value="Chromosome"/>
</dbReference>